<dbReference type="AlphaFoldDB" id="A0A1I5WGR3"/>
<dbReference type="GO" id="GO:0009055">
    <property type="term" value="F:electron transfer activity"/>
    <property type="evidence" value="ECO:0007669"/>
    <property type="project" value="InterPro"/>
</dbReference>
<dbReference type="InterPro" id="IPR036909">
    <property type="entry name" value="Cyt_c-like_dom_sf"/>
</dbReference>
<keyword evidence="2 4" id="KW-0479">Metal-binding</keyword>
<dbReference type="GO" id="GO:0004130">
    <property type="term" value="F:cytochrome-c peroxidase activity"/>
    <property type="evidence" value="ECO:0007669"/>
    <property type="project" value="TreeGrafter"/>
</dbReference>
<sequence length="463" mass="50982">MVTLLAAALLLGGCDEEEEAPAYRSGTGEVAASPQREGDAEAGYLALVNQPYVSCGMPYDAYRRVAPDVAQSDLLAGREGRNAELPYALTAHVNDQGVEIVSNNCLTCHAARIEDELVIGLGNEFADFTQDPQRFALRVGNYVRGTAETEAWAHWADRIEGIAPYVQTRTVGVNPAPNLTWALMAHRDPETLEWSAEPLIEPPPEDPLPISVPPWWGMRKKNAMFYNTVGRGDHAHFMLLASMLCVEDFDELEEIDAYAPDIRAYISSLEAPEYPFPVDKDLAAEGEAVFNRECSACHGTYGENGSYPNRVFALEEIGTDPAYATAATDGSRDRFYEWVARSPYGDVHTAAPAPGYIAPPLDGVWATAPYLHNGSVPSMEALLSVDLRPIYWRHLTDPREFVPDALGWRYEALEAGPGPEMDEEARRSIYDTTLHGYGNAGHTYGDHLGAADRERLIEYLKTL</sequence>
<dbReference type="PROSITE" id="PS51007">
    <property type="entry name" value="CYTC"/>
    <property type="match status" value="1"/>
</dbReference>
<dbReference type="SUPFAM" id="SSF46626">
    <property type="entry name" value="Cytochrome c"/>
    <property type="match status" value="1"/>
</dbReference>
<evidence type="ECO:0000256" key="3">
    <source>
        <dbReference type="ARBA" id="ARBA00023004"/>
    </source>
</evidence>
<keyword evidence="3 4" id="KW-0408">Iron</keyword>
<evidence type="ECO:0000256" key="4">
    <source>
        <dbReference type="PROSITE-ProRule" id="PRU00433"/>
    </source>
</evidence>
<dbReference type="EMBL" id="FOXA01000046">
    <property type="protein sequence ID" value="SFQ18880.1"/>
    <property type="molecule type" value="Genomic_DNA"/>
</dbReference>
<dbReference type="GO" id="GO:0020037">
    <property type="term" value="F:heme binding"/>
    <property type="evidence" value="ECO:0007669"/>
    <property type="project" value="InterPro"/>
</dbReference>
<dbReference type="Proteomes" id="UP000199356">
    <property type="component" value="Unassembled WGS sequence"/>
</dbReference>
<name>A0A1I5WGR3_9RHOB</name>
<organism evidence="6 7">
    <name type="scientific">Tranquillimonas alkanivorans</name>
    <dbReference type="NCBI Taxonomy" id="441119"/>
    <lineage>
        <taxon>Bacteria</taxon>
        <taxon>Pseudomonadati</taxon>
        <taxon>Pseudomonadota</taxon>
        <taxon>Alphaproteobacteria</taxon>
        <taxon>Rhodobacterales</taxon>
        <taxon>Roseobacteraceae</taxon>
        <taxon>Tranquillimonas</taxon>
    </lineage>
</organism>
<dbReference type="PANTHER" id="PTHR30600:SF9">
    <property type="entry name" value="BLR7738 PROTEIN"/>
    <property type="match status" value="1"/>
</dbReference>
<feature type="domain" description="Cytochrome c" evidence="5">
    <location>
        <begin position="281"/>
        <end position="463"/>
    </location>
</feature>
<protein>
    <recommendedName>
        <fullName evidence="5">Cytochrome c domain-containing protein</fullName>
    </recommendedName>
</protein>
<keyword evidence="7" id="KW-1185">Reference proteome</keyword>
<evidence type="ECO:0000256" key="1">
    <source>
        <dbReference type="ARBA" id="ARBA00022617"/>
    </source>
</evidence>
<reference evidence="6 7" key="1">
    <citation type="submission" date="2016-10" db="EMBL/GenBank/DDBJ databases">
        <authorList>
            <person name="de Groot N.N."/>
        </authorList>
    </citation>
    <scope>NUCLEOTIDE SEQUENCE [LARGE SCALE GENOMIC DNA]</scope>
    <source>
        <strain evidence="6 7">DSM 19547</strain>
    </source>
</reference>
<dbReference type="Pfam" id="PF21419">
    <property type="entry name" value="RoxA-like_Cyt-c"/>
    <property type="match status" value="1"/>
</dbReference>
<evidence type="ECO:0000313" key="6">
    <source>
        <dbReference type="EMBL" id="SFQ18880.1"/>
    </source>
</evidence>
<dbReference type="PANTHER" id="PTHR30600">
    <property type="entry name" value="CYTOCHROME C PEROXIDASE-RELATED"/>
    <property type="match status" value="1"/>
</dbReference>
<evidence type="ECO:0000256" key="2">
    <source>
        <dbReference type="ARBA" id="ARBA00022723"/>
    </source>
</evidence>
<dbReference type="STRING" id="441119.SAMN04488047_14613"/>
<evidence type="ECO:0000259" key="5">
    <source>
        <dbReference type="PROSITE" id="PS51007"/>
    </source>
</evidence>
<accession>A0A1I5WGR3</accession>
<gene>
    <name evidence="6" type="ORF">SAMN04488047_14613</name>
</gene>
<keyword evidence="1 4" id="KW-0349">Heme</keyword>
<dbReference type="RefSeq" id="WP_218153159.1">
    <property type="nucleotide sequence ID" value="NZ_FOXA01000046.1"/>
</dbReference>
<proteinExistence type="predicted"/>
<dbReference type="Gene3D" id="1.10.760.10">
    <property type="entry name" value="Cytochrome c-like domain"/>
    <property type="match status" value="1"/>
</dbReference>
<evidence type="ECO:0000313" key="7">
    <source>
        <dbReference type="Proteomes" id="UP000199356"/>
    </source>
</evidence>
<dbReference type="InterPro" id="IPR009056">
    <property type="entry name" value="Cyt_c-like_dom"/>
</dbReference>
<dbReference type="GO" id="GO:0046872">
    <property type="term" value="F:metal ion binding"/>
    <property type="evidence" value="ECO:0007669"/>
    <property type="project" value="UniProtKB-KW"/>
</dbReference>
<dbReference type="InterPro" id="IPR051395">
    <property type="entry name" value="Cytochrome_c_Peroxidase/MauG"/>
</dbReference>